<dbReference type="RefSeq" id="WP_073418218.1">
    <property type="nucleotide sequence ID" value="NZ_FQWC01000013.1"/>
</dbReference>
<accession>A0A1M5W8B0</accession>
<name>A0A1M5W8B0_9FLAO</name>
<protein>
    <submittedName>
        <fullName evidence="1">Uncharacterized protein</fullName>
    </submittedName>
</protein>
<gene>
    <name evidence="1" type="ORF">SAMN05443663_1139</name>
</gene>
<reference evidence="2" key="1">
    <citation type="submission" date="2016-11" db="EMBL/GenBank/DDBJ databases">
        <authorList>
            <person name="Varghese N."/>
            <person name="Submissions S."/>
        </authorList>
    </citation>
    <scope>NUCLEOTIDE SEQUENCE [LARGE SCALE GENOMIC DNA]</scope>
    <source>
        <strain evidence="2">DSM 17963</strain>
    </source>
</reference>
<dbReference type="EMBL" id="FQWC01000013">
    <property type="protein sequence ID" value="SHH83424.1"/>
    <property type="molecule type" value="Genomic_DNA"/>
</dbReference>
<organism evidence="1 2">
    <name type="scientific">Flavobacterium defluvii</name>
    <dbReference type="NCBI Taxonomy" id="370979"/>
    <lineage>
        <taxon>Bacteria</taxon>
        <taxon>Pseudomonadati</taxon>
        <taxon>Bacteroidota</taxon>
        <taxon>Flavobacteriia</taxon>
        <taxon>Flavobacteriales</taxon>
        <taxon>Flavobacteriaceae</taxon>
        <taxon>Flavobacterium</taxon>
    </lineage>
</organism>
<proteinExistence type="predicted"/>
<evidence type="ECO:0000313" key="2">
    <source>
        <dbReference type="Proteomes" id="UP000184071"/>
    </source>
</evidence>
<dbReference type="OrthoDB" id="1354233at2"/>
<sequence length="162" mass="19257">MKFLLTTFLIFISFGFSIQPRNSGIKIYTIKEGFTNSFKDCRYCFDEKLVSLSEKPIFDENDIESFNWKDQQIFLNESGKMKLKKNEIKLSGLPAVMVLNDKIVYGFWFWNNFSSFGCDRVYTYPNIDFKIKFGLPEMNKFGEDPRFNKVLEKYVKSRYKQN</sequence>
<dbReference type="AlphaFoldDB" id="A0A1M5W8B0"/>
<keyword evidence="2" id="KW-1185">Reference proteome</keyword>
<dbReference type="Proteomes" id="UP000184071">
    <property type="component" value="Unassembled WGS sequence"/>
</dbReference>
<evidence type="ECO:0000313" key="1">
    <source>
        <dbReference type="EMBL" id="SHH83424.1"/>
    </source>
</evidence>